<dbReference type="InterPro" id="IPR025412">
    <property type="entry name" value="DUF4304"/>
</dbReference>
<dbReference type="STRING" id="1801764.A2903_00500"/>
<dbReference type="Proteomes" id="UP000178184">
    <property type="component" value="Unassembled WGS sequence"/>
</dbReference>
<protein>
    <recommendedName>
        <fullName evidence="3">DUF4304 domain-containing protein</fullName>
    </recommendedName>
</protein>
<sequence>MKDELIKILDNFFTPLGFKKQNSLWSFDNGILIKKVNLQKSDFGEIFYLNYGYDIKNLNSDLDSTMDIYNRAGTINHVDDLQSLINEVSNNFNSTNSEEDILSSFEKRPTMNDIPLNIKKYFKLT</sequence>
<dbReference type="Pfam" id="PF14137">
    <property type="entry name" value="DUF4304"/>
    <property type="match status" value="1"/>
</dbReference>
<organism evidence="1 2">
    <name type="scientific">Candidatus Nomurabacteria bacterium RIFCSPLOWO2_01_FULL_33_17</name>
    <dbReference type="NCBI Taxonomy" id="1801764"/>
    <lineage>
        <taxon>Bacteria</taxon>
        <taxon>Candidatus Nomuraibacteriota</taxon>
    </lineage>
</organism>
<proteinExistence type="predicted"/>
<evidence type="ECO:0008006" key="3">
    <source>
        <dbReference type="Google" id="ProtNLM"/>
    </source>
</evidence>
<accession>A0A1F6WQZ9</accession>
<evidence type="ECO:0000313" key="1">
    <source>
        <dbReference type="EMBL" id="OGI84332.1"/>
    </source>
</evidence>
<gene>
    <name evidence="1" type="ORF">A2903_00500</name>
</gene>
<comment type="caution">
    <text evidence="1">The sequence shown here is derived from an EMBL/GenBank/DDBJ whole genome shotgun (WGS) entry which is preliminary data.</text>
</comment>
<name>A0A1F6WQZ9_9BACT</name>
<dbReference type="EMBL" id="MFUO01000001">
    <property type="protein sequence ID" value="OGI84332.1"/>
    <property type="molecule type" value="Genomic_DNA"/>
</dbReference>
<dbReference type="AlphaFoldDB" id="A0A1F6WQZ9"/>
<reference evidence="1 2" key="1">
    <citation type="journal article" date="2016" name="Nat. Commun.">
        <title>Thousands of microbial genomes shed light on interconnected biogeochemical processes in an aquifer system.</title>
        <authorList>
            <person name="Anantharaman K."/>
            <person name="Brown C.T."/>
            <person name="Hug L.A."/>
            <person name="Sharon I."/>
            <person name="Castelle C.J."/>
            <person name="Probst A.J."/>
            <person name="Thomas B.C."/>
            <person name="Singh A."/>
            <person name="Wilkins M.J."/>
            <person name="Karaoz U."/>
            <person name="Brodie E.L."/>
            <person name="Williams K.H."/>
            <person name="Hubbard S.S."/>
            <person name="Banfield J.F."/>
        </authorList>
    </citation>
    <scope>NUCLEOTIDE SEQUENCE [LARGE SCALE GENOMIC DNA]</scope>
</reference>
<evidence type="ECO:0000313" key="2">
    <source>
        <dbReference type="Proteomes" id="UP000178184"/>
    </source>
</evidence>